<accession>A0AAJ0HB30</accession>
<dbReference type="GO" id="GO:0008312">
    <property type="term" value="F:7S RNA binding"/>
    <property type="evidence" value="ECO:0007669"/>
    <property type="project" value="UniProtKB-UniRule"/>
</dbReference>
<evidence type="ECO:0000313" key="9">
    <source>
        <dbReference type="EMBL" id="KAK3346256.1"/>
    </source>
</evidence>
<evidence type="ECO:0000256" key="5">
    <source>
        <dbReference type="ARBA" id="ARBA00023135"/>
    </source>
</evidence>
<evidence type="ECO:0000256" key="6">
    <source>
        <dbReference type="ARBA" id="ARBA00023274"/>
    </source>
</evidence>
<evidence type="ECO:0000256" key="1">
    <source>
        <dbReference type="ARBA" id="ARBA00004496"/>
    </source>
</evidence>
<comment type="subcellular location">
    <subcellularLocation>
        <location evidence="1 7">Cytoplasm</location>
    </subcellularLocation>
</comment>
<dbReference type="AlphaFoldDB" id="A0AAJ0HB30"/>
<evidence type="ECO:0000256" key="8">
    <source>
        <dbReference type="SAM" id="MobiDB-lite"/>
    </source>
</evidence>
<dbReference type="InterPro" id="IPR009018">
    <property type="entry name" value="Signal_recog_particle_SRP9/14"/>
</dbReference>
<evidence type="ECO:0000256" key="7">
    <source>
        <dbReference type="RuleBase" id="RU368100"/>
    </source>
</evidence>
<keyword evidence="5 7" id="KW-0733">Signal recognition particle</keyword>
<name>A0AAJ0HB30_9PEZI</name>
<dbReference type="SUPFAM" id="SSF54762">
    <property type="entry name" value="Signal recognition particle alu RNA binding heterodimer, SRP9/14"/>
    <property type="match status" value="1"/>
</dbReference>
<dbReference type="GO" id="GO:0006614">
    <property type="term" value="P:SRP-dependent cotranslational protein targeting to membrane"/>
    <property type="evidence" value="ECO:0007669"/>
    <property type="project" value="UniProtKB-UniRule"/>
</dbReference>
<organism evidence="9 10">
    <name type="scientific">Lasiosphaeria hispida</name>
    <dbReference type="NCBI Taxonomy" id="260671"/>
    <lineage>
        <taxon>Eukaryota</taxon>
        <taxon>Fungi</taxon>
        <taxon>Dikarya</taxon>
        <taxon>Ascomycota</taxon>
        <taxon>Pezizomycotina</taxon>
        <taxon>Sordariomycetes</taxon>
        <taxon>Sordariomycetidae</taxon>
        <taxon>Sordariales</taxon>
        <taxon>Lasiosphaeriaceae</taxon>
        <taxon>Lasiosphaeria</taxon>
    </lineage>
</organism>
<comment type="caution">
    <text evidence="9">The sequence shown here is derived from an EMBL/GenBank/DDBJ whole genome shotgun (WGS) entry which is preliminary data.</text>
</comment>
<comment type="similarity">
    <text evidence="2 7">Belongs to the SRP14 family.</text>
</comment>
<evidence type="ECO:0000256" key="3">
    <source>
        <dbReference type="ARBA" id="ARBA00022490"/>
    </source>
</evidence>
<sequence length="131" mass="14403">MGVLTHDVFFAKLTELFIGRRAKDHGAISLTQKRYTHGQALPPPSPENPFPELHLDSPVPLLIRATNGKGGEKKAKKVKLSTLVEPADLEAFYSRYAEVCKTGMAALKPRDRTKRKAKAKKKKVGGIAQVV</sequence>
<comment type="subunit">
    <text evidence="7">Component of a fungal signal recognition particle (SRP) complex that consists of a 7SL RNA molecule (scR1) and at least six protein subunits: SRP72, SRP68, SRP54, SEC65, SRP21 and SRP14.</text>
</comment>
<dbReference type="Gene3D" id="3.30.720.10">
    <property type="entry name" value="Signal recognition particle alu RNA binding heterodimer, srp9/1"/>
    <property type="match status" value="1"/>
</dbReference>
<keyword evidence="6 7" id="KW-0687">Ribonucleoprotein</keyword>
<protein>
    <recommendedName>
        <fullName evidence="7">Signal recognition particle subunit SRP14</fullName>
    </recommendedName>
    <alternativeName>
        <fullName evidence="7">Signal recognition particle 14 kDa protein</fullName>
    </alternativeName>
</protein>
<dbReference type="InterPro" id="IPR003210">
    <property type="entry name" value="Signal_recog_particle_SRP14"/>
</dbReference>
<feature type="compositionally biased region" description="Basic residues" evidence="8">
    <location>
        <begin position="111"/>
        <end position="124"/>
    </location>
</feature>
<keyword evidence="3 7" id="KW-0963">Cytoplasm</keyword>
<feature type="region of interest" description="Disordered" evidence="8">
    <location>
        <begin position="31"/>
        <end position="53"/>
    </location>
</feature>
<dbReference type="Pfam" id="PF02290">
    <property type="entry name" value="SRP14"/>
    <property type="match status" value="1"/>
</dbReference>
<reference evidence="9" key="2">
    <citation type="submission" date="2023-06" db="EMBL/GenBank/DDBJ databases">
        <authorList>
            <consortium name="Lawrence Berkeley National Laboratory"/>
            <person name="Haridas S."/>
            <person name="Hensen N."/>
            <person name="Bonometti L."/>
            <person name="Westerberg I."/>
            <person name="Brannstrom I.O."/>
            <person name="Guillou S."/>
            <person name="Cros-Aarteil S."/>
            <person name="Calhoun S."/>
            <person name="Kuo A."/>
            <person name="Mondo S."/>
            <person name="Pangilinan J."/>
            <person name="Riley R."/>
            <person name="Labutti K."/>
            <person name="Andreopoulos B."/>
            <person name="Lipzen A."/>
            <person name="Chen C."/>
            <person name="Yanf M."/>
            <person name="Daum C."/>
            <person name="Ng V."/>
            <person name="Clum A."/>
            <person name="Steindorff A."/>
            <person name="Ohm R."/>
            <person name="Martin F."/>
            <person name="Silar P."/>
            <person name="Natvig D."/>
            <person name="Lalanne C."/>
            <person name="Gautier V."/>
            <person name="Ament-Velasquez S.L."/>
            <person name="Kruys A."/>
            <person name="Hutchinson M.I."/>
            <person name="Powell A.J."/>
            <person name="Barry K."/>
            <person name="Miller A.N."/>
            <person name="Grigoriev I.V."/>
            <person name="Debuchy R."/>
            <person name="Gladieux P."/>
            <person name="Thoren M.H."/>
            <person name="Johannesson H."/>
        </authorList>
    </citation>
    <scope>NUCLEOTIDE SEQUENCE</scope>
    <source>
        <strain evidence="9">CBS 955.72</strain>
    </source>
</reference>
<reference evidence="9" key="1">
    <citation type="journal article" date="2023" name="Mol. Phylogenet. Evol.">
        <title>Genome-scale phylogeny and comparative genomics of the fungal order Sordariales.</title>
        <authorList>
            <person name="Hensen N."/>
            <person name="Bonometti L."/>
            <person name="Westerberg I."/>
            <person name="Brannstrom I.O."/>
            <person name="Guillou S."/>
            <person name="Cros-Aarteil S."/>
            <person name="Calhoun S."/>
            <person name="Haridas S."/>
            <person name="Kuo A."/>
            <person name="Mondo S."/>
            <person name="Pangilinan J."/>
            <person name="Riley R."/>
            <person name="LaButti K."/>
            <person name="Andreopoulos B."/>
            <person name="Lipzen A."/>
            <person name="Chen C."/>
            <person name="Yan M."/>
            <person name="Daum C."/>
            <person name="Ng V."/>
            <person name="Clum A."/>
            <person name="Steindorff A."/>
            <person name="Ohm R.A."/>
            <person name="Martin F."/>
            <person name="Silar P."/>
            <person name="Natvig D.O."/>
            <person name="Lalanne C."/>
            <person name="Gautier V."/>
            <person name="Ament-Velasquez S.L."/>
            <person name="Kruys A."/>
            <person name="Hutchinson M.I."/>
            <person name="Powell A.J."/>
            <person name="Barry K."/>
            <person name="Miller A.N."/>
            <person name="Grigoriev I.V."/>
            <person name="Debuchy R."/>
            <person name="Gladieux P."/>
            <person name="Hiltunen Thoren M."/>
            <person name="Johannesson H."/>
        </authorList>
    </citation>
    <scope>NUCLEOTIDE SEQUENCE</scope>
    <source>
        <strain evidence="9">CBS 955.72</strain>
    </source>
</reference>
<comment type="function">
    <text evidence="7">Component of the signal recognition particle (SRP) complex, a ribonucleoprotein complex that mediates the cotranslational targeting of secretory and membrane proteins to the endoplasmic reticulum (ER).</text>
</comment>
<keyword evidence="4 7" id="KW-0694">RNA-binding</keyword>
<dbReference type="PANTHER" id="PTHR12013">
    <property type="entry name" value="SIGNAL RECOGNITION PARTICLE 14 KD PROTEIN"/>
    <property type="match status" value="1"/>
</dbReference>
<feature type="region of interest" description="Disordered" evidence="8">
    <location>
        <begin position="110"/>
        <end position="131"/>
    </location>
</feature>
<evidence type="ECO:0000256" key="4">
    <source>
        <dbReference type="ARBA" id="ARBA00022884"/>
    </source>
</evidence>
<keyword evidence="10" id="KW-1185">Reference proteome</keyword>
<dbReference type="EMBL" id="JAUIQD010000006">
    <property type="protein sequence ID" value="KAK3346256.1"/>
    <property type="molecule type" value="Genomic_DNA"/>
</dbReference>
<evidence type="ECO:0000256" key="2">
    <source>
        <dbReference type="ARBA" id="ARBA00010349"/>
    </source>
</evidence>
<dbReference type="GO" id="GO:0030942">
    <property type="term" value="F:endoplasmic reticulum signal peptide binding"/>
    <property type="evidence" value="ECO:0007669"/>
    <property type="project" value="UniProtKB-UniRule"/>
</dbReference>
<gene>
    <name evidence="9" type="ORF">B0T25DRAFT_520715</name>
</gene>
<proteinExistence type="inferred from homology"/>
<evidence type="ECO:0000313" key="10">
    <source>
        <dbReference type="Proteomes" id="UP001275084"/>
    </source>
</evidence>
<dbReference type="Proteomes" id="UP001275084">
    <property type="component" value="Unassembled WGS sequence"/>
</dbReference>
<dbReference type="GO" id="GO:0005786">
    <property type="term" value="C:signal recognition particle, endoplasmic reticulum targeting"/>
    <property type="evidence" value="ECO:0007669"/>
    <property type="project" value="UniProtKB-UniRule"/>
</dbReference>